<keyword evidence="7" id="KW-0411">Iron-sulfur</keyword>
<dbReference type="InterPro" id="IPR009050">
    <property type="entry name" value="Globin-like_sf"/>
</dbReference>
<keyword evidence="11" id="KW-0561">Oxygen transport</keyword>
<feature type="domain" description="FAD-binding FR-type" evidence="13">
    <location>
        <begin position="138"/>
        <end position="241"/>
    </location>
</feature>
<keyword evidence="8" id="KW-0520">NAD</keyword>
<evidence type="ECO:0000256" key="6">
    <source>
        <dbReference type="ARBA" id="ARBA00022857"/>
    </source>
</evidence>
<proteinExistence type="inferred from homology"/>
<dbReference type="GO" id="GO:0005344">
    <property type="term" value="F:oxygen carrier activity"/>
    <property type="evidence" value="ECO:0007669"/>
    <property type="project" value="UniProtKB-KW"/>
</dbReference>
<accession>A0A1C4UZH4</accession>
<dbReference type="RefSeq" id="WP_088959797.1">
    <property type="nucleotide sequence ID" value="NZ_LT607410.1"/>
</dbReference>
<dbReference type="PROSITE" id="PS51384">
    <property type="entry name" value="FAD_FR"/>
    <property type="match status" value="1"/>
</dbReference>
<keyword evidence="11" id="KW-0408">Iron</keyword>
<evidence type="ECO:0000313" key="14">
    <source>
        <dbReference type="EMBL" id="SCE77148.1"/>
    </source>
</evidence>
<keyword evidence="6" id="KW-0521">NADP</keyword>
<dbReference type="Proteomes" id="UP000198228">
    <property type="component" value="Chromosome I"/>
</dbReference>
<organism evidence="14 15">
    <name type="scientific">Micromonospora purpureochromogenes</name>
    <dbReference type="NCBI Taxonomy" id="47872"/>
    <lineage>
        <taxon>Bacteria</taxon>
        <taxon>Bacillati</taxon>
        <taxon>Actinomycetota</taxon>
        <taxon>Actinomycetes</taxon>
        <taxon>Micromonosporales</taxon>
        <taxon>Micromonosporaceae</taxon>
        <taxon>Micromonospora</taxon>
    </lineage>
</organism>
<dbReference type="PANTHER" id="PTHR47354:SF5">
    <property type="entry name" value="PROTEIN RFBI"/>
    <property type="match status" value="1"/>
</dbReference>
<evidence type="ECO:0000256" key="7">
    <source>
        <dbReference type="ARBA" id="ARBA00023014"/>
    </source>
</evidence>
<feature type="domain" description="Globin" evidence="12">
    <location>
        <begin position="1"/>
        <end position="133"/>
    </location>
</feature>
<evidence type="ECO:0000256" key="11">
    <source>
        <dbReference type="RuleBase" id="RU000356"/>
    </source>
</evidence>
<dbReference type="InterPro" id="IPR039261">
    <property type="entry name" value="FNR_nucleotide-bd"/>
</dbReference>
<comment type="catalytic activity">
    <reaction evidence="10">
        <text>2 nitric oxide + NADPH + 2 O2 = 2 nitrate + NADP(+) + H(+)</text>
        <dbReference type="Rhea" id="RHEA:19465"/>
        <dbReference type="ChEBI" id="CHEBI:15378"/>
        <dbReference type="ChEBI" id="CHEBI:15379"/>
        <dbReference type="ChEBI" id="CHEBI:16480"/>
        <dbReference type="ChEBI" id="CHEBI:17632"/>
        <dbReference type="ChEBI" id="CHEBI:57783"/>
        <dbReference type="ChEBI" id="CHEBI:58349"/>
        <dbReference type="EC" id="1.14.12.17"/>
    </reaction>
</comment>
<dbReference type="GO" id="GO:0051537">
    <property type="term" value="F:2 iron, 2 sulfur cluster binding"/>
    <property type="evidence" value="ECO:0007669"/>
    <property type="project" value="UniProtKB-KW"/>
</dbReference>
<dbReference type="GO" id="GO:0020037">
    <property type="term" value="F:heme binding"/>
    <property type="evidence" value="ECO:0007669"/>
    <property type="project" value="InterPro"/>
</dbReference>
<evidence type="ECO:0000256" key="9">
    <source>
        <dbReference type="ARBA" id="ARBA00048649"/>
    </source>
</evidence>
<keyword evidence="11" id="KW-0349">Heme</keyword>
<evidence type="ECO:0000256" key="10">
    <source>
        <dbReference type="ARBA" id="ARBA00049433"/>
    </source>
</evidence>
<dbReference type="InterPro" id="IPR050415">
    <property type="entry name" value="MRET"/>
</dbReference>
<dbReference type="AlphaFoldDB" id="A0A1C4UZH4"/>
<dbReference type="EMBL" id="LT607410">
    <property type="protein sequence ID" value="SCE77148.1"/>
    <property type="molecule type" value="Genomic_DNA"/>
</dbReference>
<dbReference type="Gene3D" id="1.10.490.10">
    <property type="entry name" value="Globins"/>
    <property type="match status" value="1"/>
</dbReference>
<evidence type="ECO:0000313" key="15">
    <source>
        <dbReference type="Proteomes" id="UP000198228"/>
    </source>
</evidence>
<sequence>MDNFARLLKESWTLVEEDRDRLTGHFYARLFLLDPELRKLFPVQMAAQRDRLVEAIVAATQVVDDPESFDEYLRSLGRDHRKYHAAATHYETMGVALLDALRSTAGDGWNLEYDQAWRDAYAAISEKMQAGAAADDDPPYWHAEVLTHERHGPDTAVLTVRALQHPLRWKAGQYVSIEAPRHLPRVWRTYSVANAPNDDNVLEFHIRTPAGAGWLSGALVRRTRPGELLRLAAPMGSMTLDRESTRDILCVAGGVGLAPVKALVEELTSWNRTRWVHVFYGARHADDLYGLAGLEELVAAHPWLSVTPACSDDPDFDGEQGEISEVVTRYGPWTTHDCYVSGSAPMVRATLRALAEDEVPPPNIRYDTFGSL</sequence>
<evidence type="ECO:0000259" key="13">
    <source>
        <dbReference type="PROSITE" id="PS51384"/>
    </source>
</evidence>
<dbReference type="SUPFAM" id="SSF52343">
    <property type="entry name" value="Ferredoxin reductase-like, C-terminal NADP-linked domain"/>
    <property type="match status" value="1"/>
</dbReference>
<name>A0A1C4UZH4_9ACTN</name>
<comment type="similarity">
    <text evidence="11">Belongs to the globin family.</text>
</comment>
<keyword evidence="5" id="KW-0001">2Fe-2S</keyword>
<keyword evidence="11" id="KW-0813">Transport</keyword>
<dbReference type="SUPFAM" id="SSF46458">
    <property type="entry name" value="Globin-like"/>
    <property type="match status" value="1"/>
</dbReference>
<dbReference type="GO" id="GO:0008941">
    <property type="term" value="F:nitric oxide dioxygenase NAD(P)H activity"/>
    <property type="evidence" value="ECO:0007669"/>
    <property type="project" value="UniProtKB-EC"/>
</dbReference>
<dbReference type="PRINTS" id="PR00410">
    <property type="entry name" value="PHEHYDRXLASE"/>
</dbReference>
<evidence type="ECO:0000256" key="3">
    <source>
        <dbReference type="ARBA" id="ARBA00006401"/>
    </source>
</evidence>
<gene>
    <name evidence="14" type="ORF">GA0074696_0748</name>
</gene>
<dbReference type="InterPro" id="IPR001433">
    <property type="entry name" value="OxRdtase_FAD/NAD-bd"/>
</dbReference>
<dbReference type="CDD" id="cd06187">
    <property type="entry name" value="O2ase_reductase_like"/>
    <property type="match status" value="1"/>
</dbReference>
<keyword evidence="11" id="KW-0479">Metal-binding</keyword>
<comment type="catalytic activity">
    <reaction evidence="9">
        <text>2 nitric oxide + NADH + 2 O2 = 2 nitrate + NAD(+) + H(+)</text>
        <dbReference type="Rhea" id="RHEA:19469"/>
        <dbReference type="ChEBI" id="CHEBI:15378"/>
        <dbReference type="ChEBI" id="CHEBI:15379"/>
        <dbReference type="ChEBI" id="CHEBI:16480"/>
        <dbReference type="ChEBI" id="CHEBI:17632"/>
        <dbReference type="ChEBI" id="CHEBI:57540"/>
        <dbReference type="ChEBI" id="CHEBI:57945"/>
        <dbReference type="EC" id="1.14.12.17"/>
    </reaction>
</comment>
<dbReference type="Pfam" id="PF00042">
    <property type="entry name" value="Globin"/>
    <property type="match status" value="1"/>
</dbReference>
<protein>
    <recommendedName>
        <fullName evidence="4">nitric oxide dioxygenase</fullName>
        <ecNumber evidence="4">1.14.12.17</ecNumber>
    </recommendedName>
</protein>
<evidence type="ECO:0000259" key="12">
    <source>
        <dbReference type="PROSITE" id="PS01033"/>
    </source>
</evidence>
<dbReference type="GO" id="GO:0019825">
    <property type="term" value="F:oxygen binding"/>
    <property type="evidence" value="ECO:0007669"/>
    <property type="project" value="InterPro"/>
</dbReference>
<dbReference type="PROSITE" id="PS01033">
    <property type="entry name" value="GLOBIN"/>
    <property type="match status" value="1"/>
</dbReference>
<dbReference type="EC" id="1.14.12.17" evidence="4"/>
<dbReference type="InterPro" id="IPR017927">
    <property type="entry name" value="FAD-bd_FR_type"/>
</dbReference>
<dbReference type="InterPro" id="IPR000971">
    <property type="entry name" value="Globin"/>
</dbReference>
<dbReference type="Pfam" id="PF00970">
    <property type="entry name" value="FAD_binding_6"/>
    <property type="match status" value="1"/>
</dbReference>
<dbReference type="Pfam" id="PF00175">
    <property type="entry name" value="NAD_binding_1"/>
    <property type="match status" value="1"/>
</dbReference>
<evidence type="ECO:0000256" key="2">
    <source>
        <dbReference type="ARBA" id="ARBA00001974"/>
    </source>
</evidence>
<evidence type="ECO:0000256" key="4">
    <source>
        <dbReference type="ARBA" id="ARBA00012229"/>
    </source>
</evidence>
<dbReference type="InterPro" id="IPR008333">
    <property type="entry name" value="Cbr1-like_FAD-bd_dom"/>
</dbReference>
<dbReference type="PANTHER" id="PTHR47354">
    <property type="entry name" value="NADH OXIDOREDUCTASE HCR"/>
    <property type="match status" value="1"/>
</dbReference>
<dbReference type="InterPro" id="IPR017938">
    <property type="entry name" value="Riboflavin_synthase-like_b-brl"/>
</dbReference>
<comment type="cofactor">
    <cofactor evidence="2">
        <name>FAD</name>
        <dbReference type="ChEBI" id="CHEBI:57692"/>
    </cofactor>
</comment>
<comment type="cofactor">
    <cofactor evidence="1">
        <name>heme b</name>
        <dbReference type="ChEBI" id="CHEBI:60344"/>
    </cofactor>
</comment>
<evidence type="ECO:0000256" key="1">
    <source>
        <dbReference type="ARBA" id="ARBA00001970"/>
    </source>
</evidence>
<evidence type="ECO:0000256" key="5">
    <source>
        <dbReference type="ARBA" id="ARBA00022714"/>
    </source>
</evidence>
<dbReference type="CDD" id="cd19753">
    <property type="entry name" value="Mb-like_oxidoreductase"/>
    <property type="match status" value="1"/>
</dbReference>
<evidence type="ECO:0000256" key="8">
    <source>
        <dbReference type="ARBA" id="ARBA00023027"/>
    </source>
</evidence>
<dbReference type="SUPFAM" id="SSF63380">
    <property type="entry name" value="Riboflavin synthase domain-like"/>
    <property type="match status" value="1"/>
</dbReference>
<dbReference type="InterPro" id="IPR012292">
    <property type="entry name" value="Globin/Proto"/>
</dbReference>
<dbReference type="Gene3D" id="3.40.50.80">
    <property type="entry name" value="Nucleotide-binding domain of ferredoxin-NADP reductase (FNR) module"/>
    <property type="match status" value="1"/>
</dbReference>
<dbReference type="Gene3D" id="2.40.30.10">
    <property type="entry name" value="Translation factors"/>
    <property type="match status" value="1"/>
</dbReference>
<comment type="similarity">
    <text evidence="3">In the C-terminal section; belongs to the flavoprotein pyridine nucleotide cytochrome reductase family.</text>
</comment>
<reference evidence="14 15" key="1">
    <citation type="submission" date="2016-06" db="EMBL/GenBank/DDBJ databases">
        <authorList>
            <person name="Kjaerup R.B."/>
            <person name="Dalgaard T.S."/>
            <person name="Juul-Madsen H.R."/>
        </authorList>
    </citation>
    <scope>NUCLEOTIDE SEQUENCE [LARGE SCALE GENOMIC DNA]</scope>
    <source>
        <strain evidence="14 15">DSM 43821</strain>
    </source>
</reference>